<dbReference type="AlphaFoldDB" id="A0A642C316"/>
<evidence type="ECO:0000313" key="2">
    <source>
        <dbReference type="EMBL" id="KAA4649894.1"/>
    </source>
</evidence>
<reference evidence="2 3" key="1">
    <citation type="journal article" date="2019" name="Nat. Med.">
        <title>A library of human gut bacterial isolates paired with longitudinal multiomics data enables mechanistic microbiome research.</title>
        <authorList>
            <person name="Poyet M."/>
            <person name="Groussin M."/>
            <person name="Gibbons S.M."/>
            <person name="Avila-Pacheco J."/>
            <person name="Jiang X."/>
            <person name="Kearney S.M."/>
            <person name="Perrotta A.R."/>
            <person name="Berdy B."/>
            <person name="Zhao S."/>
            <person name="Lieberman T.D."/>
            <person name="Swanson P.K."/>
            <person name="Smith M."/>
            <person name="Roesemann S."/>
            <person name="Alexander J.E."/>
            <person name="Rich S.A."/>
            <person name="Livny J."/>
            <person name="Vlamakis H."/>
            <person name="Clish C."/>
            <person name="Bullock K."/>
            <person name="Deik A."/>
            <person name="Scott J."/>
            <person name="Pierce K.A."/>
            <person name="Xavier R.J."/>
            <person name="Alm E.J."/>
        </authorList>
    </citation>
    <scope>NUCLEOTIDE SEQUENCE [LARGE SCALE GENOMIC DNA]</scope>
    <source>
        <strain evidence="2 3">BIOML-A14</strain>
    </source>
</reference>
<dbReference type="Gene3D" id="2.60.40.10">
    <property type="entry name" value="Immunoglobulins"/>
    <property type="match status" value="1"/>
</dbReference>
<dbReference type="InterPro" id="IPR032675">
    <property type="entry name" value="LRR_dom_sf"/>
</dbReference>
<dbReference type="SUPFAM" id="SSF52047">
    <property type="entry name" value="RNI-like"/>
    <property type="match status" value="1"/>
</dbReference>
<feature type="non-terminal residue" evidence="2">
    <location>
        <position position="1"/>
    </location>
</feature>
<name>A0A642C316_BACOV</name>
<dbReference type="Gene3D" id="3.80.10.10">
    <property type="entry name" value="Ribonuclease Inhibitor"/>
    <property type="match status" value="1"/>
</dbReference>
<feature type="non-terminal residue" evidence="2">
    <location>
        <position position="410"/>
    </location>
</feature>
<evidence type="ECO:0000259" key="1">
    <source>
        <dbReference type="Pfam" id="PF13004"/>
    </source>
</evidence>
<dbReference type="EMBL" id="VWFO01000532">
    <property type="protein sequence ID" value="KAA4649894.1"/>
    <property type="molecule type" value="Genomic_DNA"/>
</dbReference>
<proteinExistence type="predicted"/>
<evidence type="ECO:0000313" key="3">
    <source>
        <dbReference type="Proteomes" id="UP000435985"/>
    </source>
</evidence>
<dbReference type="InterPro" id="IPR013783">
    <property type="entry name" value="Ig-like_fold"/>
</dbReference>
<dbReference type="CDD" id="cd14948">
    <property type="entry name" value="BACON"/>
    <property type="match status" value="1"/>
</dbReference>
<accession>A0A642C316</accession>
<organism evidence="2 3">
    <name type="scientific">Bacteroides ovatus</name>
    <dbReference type="NCBI Taxonomy" id="28116"/>
    <lineage>
        <taxon>Bacteria</taxon>
        <taxon>Pseudomonadati</taxon>
        <taxon>Bacteroidota</taxon>
        <taxon>Bacteroidia</taxon>
        <taxon>Bacteroidales</taxon>
        <taxon>Bacteroidaceae</taxon>
        <taxon>Bacteroides</taxon>
    </lineage>
</organism>
<dbReference type="Proteomes" id="UP000435985">
    <property type="component" value="Unassembled WGS sequence"/>
</dbReference>
<feature type="domain" description="BACON" evidence="1">
    <location>
        <begin position="5"/>
        <end position="60"/>
    </location>
</feature>
<dbReference type="Pfam" id="PF13004">
    <property type="entry name" value="BACON"/>
    <property type="match status" value="1"/>
</dbReference>
<sequence length="410" mass="45846">SNDQWVVRVSKPWIAVSPANGFGSALCELTIDSTLTNVARTAQISFTMNGREPSLVTVTQFGFGKQILVKEPEVEIPSSDAFDNRHFKSIISTNVNFKIGSVDYSFAEEATMTEEEKREVEGERSGWVTLPKDKDLAVNLDKGARPRTLKVDFRWGMNVAPYTRVAKIHLVPVDENDQLVDNNGNKIDAVVLTVTQKAAMKIEDNRAGDSLAIITINSKLQSMMSFDTSESMMNWSFVTLWEATDKEIKDGIVPTEAVGRVRSVSYAMIDLQDGETFPKEIRHLKYLESFSVQSNANRQIRTISLGEEICELEYLKDLTIFSFGINALPENFIKLGKKLENLDLASNNFQSLSVVTDVVNEKNFPHLRYLTLTGCRATETLKDMSLIDGNNQYNGRDVGLHVDISQGQPE</sequence>
<protein>
    <submittedName>
        <fullName evidence="2">BACON domain-containing protein</fullName>
    </submittedName>
</protein>
<dbReference type="InterPro" id="IPR024361">
    <property type="entry name" value="BACON"/>
</dbReference>
<gene>
    <name evidence="2" type="ORF">F3B98_31425</name>
</gene>
<comment type="caution">
    <text evidence="2">The sequence shown here is derived from an EMBL/GenBank/DDBJ whole genome shotgun (WGS) entry which is preliminary data.</text>
</comment>